<evidence type="ECO:0000256" key="8">
    <source>
        <dbReference type="ARBA" id="ARBA00022989"/>
    </source>
</evidence>
<evidence type="ECO:0000256" key="10">
    <source>
        <dbReference type="HAMAP-Rule" id="MF_00462"/>
    </source>
</evidence>
<name>A0ABS7EHY8_9GAMM</name>
<evidence type="ECO:0000256" key="9">
    <source>
        <dbReference type="ARBA" id="ARBA00023136"/>
    </source>
</evidence>
<dbReference type="HAMAP" id="MF_00462">
    <property type="entry name" value="RsxD_RnfD"/>
    <property type="match status" value="1"/>
</dbReference>
<protein>
    <recommendedName>
        <fullName evidence="10">Ion-translocating oxidoreductase complex subunit D</fullName>
        <ecNumber evidence="10">7.-.-.-</ecNumber>
    </recommendedName>
    <alternativeName>
        <fullName evidence="10">Rnf electron transport complex subunit D</fullName>
    </alternativeName>
</protein>
<keyword evidence="4 10" id="KW-0288">FMN</keyword>
<dbReference type="NCBIfam" id="TIGR01946">
    <property type="entry name" value="rnfD"/>
    <property type="match status" value="1"/>
</dbReference>
<comment type="subunit">
    <text evidence="10">The complex is composed of six subunits: RnfA, RnfB, RnfC, RnfD, RnfE and RnfG.</text>
</comment>
<proteinExistence type="inferred from homology"/>
<keyword evidence="10" id="KW-0997">Cell inner membrane</keyword>
<gene>
    <name evidence="10" type="primary">rnfD</name>
    <name evidence="11" type="ORF">K0504_13055</name>
</gene>
<accession>A0ABS7EHY8</accession>
<dbReference type="EC" id="7.-.-.-" evidence="10"/>
<reference evidence="11" key="1">
    <citation type="submission" date="2021-07" db="EMBL/GenBank/DDBJ databases">
        <title>Neiella marina sp. nov., isolated from the intestinal content of sea cucumber Apostichopus japonicus.</title>
        <authorList>
            <person name="Bai X."/>
        </authorList>
    </citation>
    <scope>NUCLEOTIDE SEQUENCE</scope>
    <source>
        <strain evidence="11">126</strain>
    </source>
</reference>
<keyword evidence="3 10" id="KW-0285">Flavoprotein</keyword>
<comment type="similarity">
    <text evidence="10">Belongs to the NqrB/RnfD family.</text>
</comment>
<evidence type="ECO:0000256" key="4">
    <source>
        <dbReference type="ARBA" id="ARBA00022643"/>
    </source>
</evidence>
<keyword evidence="1 10" id="KW-0813">Transport</keyword>
<keyword evidence="5 10" id="KW-0812">Transmembrane</keyword>
<evidence type="ECO:0000256" key="2">
    <source>
        <dbReference type="ARBA" id="ARBA00022553"/>
    </source>
</evidence>
<dbReference type="InterPro" id="IPR011303">
    <property type="entry name" value="RnfD_bac"/>
</dbReference>
<sequence>MVQFTPVAGPHTHGGTSTTHLMFLVIAALVPATVFGLYLFGINAVIVLLACVSSAVLFEYIGLKLLGKSTHSALDGSAILTGWLLALSLPPSTPWWIAVSGVFFAIVIGKTVFGGLGQNPFNPAMLGRVMLLICFPVELTDWRLPNPPQQGADGLLLGEQWLSTNAIDGVSAATPLSQLTGALPSLSELTTGHHAGSLGETSALLILLGGLFLIWRGIIHWRIPATLLLSIAIPAAISHAIAPESFGSASAHVLSGGAMLAAFFIATDMVTSPTSPKGQILFGIGCGVLIWLIRTFGSYPEGVAFAVLIMNATTPVIDHYLKPAVFGQPNRFSL</sequence>
<evidence type="ECO:0000256" key="6">
    <source>
        <dbReference type="ARBA" id="ARBA00022967"/>
    </source>
</evidence>
<feature type="transmembrane region" description="Helical" evidence="10">
    <location>
        <begin position="248"/>
        <end position="266"/>
    </location>
</feature>
<comment type="cofactor">
    <cofactor evidence="10">
        <name>FMN</name>
        <dbReference type="ChEBI" id="CHEBI:58210"/>
    </cofactor>
</comment>
<keyword evidence="6 10" id="KW-1278">Translocase</keyword>
<dbReference type="RefSeq" id="WP_220104640.1">
    <property type="nucleotide sequence ID" value="NZ_JAHZSS010000016.1"/>
</dbReference>
<feature type="transmembrane region" description="Helical" evidence="10">
    <location>
        <begin position="21"/>
        <end position="40"/>
    </location>
</feature>
<comment type="caution">
    <text evidence="11">The sequence shown here is derived from an EMBL/GenBank/DDBJ whole genome shotgun (WGS) entry which is preliminary data.</text>
</comment>
<evidence type="ECO:0000313" key="12">
    <source>
        <dbReference type="Proteomes" id="UP001166251"/>
    </source>
</evidence>
<evidence type="ECO:0000256" key="1">
    <source>
        <dbReference type="ARBA" id="ARBA00022448"/>
    </source>
</evidence>
<dbReference type="InterPro" id="IPR004338">
    <property type="entry name" value="NqrB/RnfD"/>
</dbReference>
<feature type="modified residue" description="FMN phosphoryl threonine" evidence="10">
    <location>
        <position position="174"/>
    </location>
</feature>
<evidence type="ECO:0000256" key="3">
    <source>
        <dbReference type="ARBA" id="ARBA00022630"/>
    </source>
</evidence>
<keyword evidence="12" id="KW-1185">Reference proteome</keyword>
<comment type="subcellular location">
    <subcellularLocation>
        <location evidence="10">Cell inner membrane</location>
        <topology evidence="10">Multi-pass membrane protein</topology>
    </subcellularLocation>
</comment>
<evidence type="ECO:0000256" key="7">
    <source>
        <dbReference type="ARBA" id="ARBA00022982"/>
    </source>
</evidence>
<dbReference type="Proteomes" id="UP001166251">
    <property type="component" value="Unassembled WGS sequence"/>
</dbReference>
<evidence type="ECO:0000256" key="5">
    <source>
        <dbReference type="ARBA" id="ARBA00022692"/>
    </source>
</evidence>
<dbReference type="PANTHER" id="PTHR30578">
    <property type="entry name" value="ELECTRON TRANSPORT COMPLEX PROTEIN RNFD"/>
    <property type="match status" value="1"/>
</dbReference>
<keyword evidence="7 10" id="KW-0249">Electron transport</keyword>
<keyword evidence="8 10" id="KW-1133">Transmembrane helix</keyword>
<dbReference type="PANTHER" id="PTHR30578:SF0">
    <property type="entry name" value="ION-TRANSLOCATING OXIDOREDUCTASE COMPLEX SUBUNIT D"/>
    <property type="match status" value="1"/>
</dbReference>
<organism evidence="11 12">
    <name type="scientific">Neiella holothuriorum</name>
    <dbReference type="NCBI Taxonomy" id="2870530"/>
    <lineage>
        <taxon>Bacteria</taxon>
        <taxon>Pseudomonadati</taxon>
        <taxon>Pseudomonadota</taxon>
        <taxon>Gammaproteobacteria</taxon>
        <taxon>Alteromonadales</taxon>
        <taxon>Echinimonadaceae</taxon>
        <taxon>Neiella</taxon>
    </lineage>
</organism>
<feature type="transmembrane region" description="Helical" evidence="10">
    <location>
        <begin position="46"/>
        <end position="66"/>
    </location>
</feature>
<feature type="transmembrane region" description="Helical" evidence="10">
    <location>
        <begin position="225"/>
        <end position="242"/>
    </location>
</feature>
<dbReference type="Pfam" id="PF03116">
    <property type="entry name" value="NQR2_RnfD_RnfE"/>
    <property type="match status" value="1"/>
</dbReference>
<feature type="transmembrane region" description="Helical" evidence="10">
    <location>
        <begin position="95"/>
        <end position="113"/>
    </location>
</feature>
<comment type="caution">
    <text evidence="10">Lacks conserved residue(s) required for the propagation of feature annotation.</text>
</comment>
<keyword evidence="2 10" id="KW-0597">Phosphoprotein</keyword>
<evidence type="ECO:0000313" key="11">
    <source>
        <dbReference type="EMBL" id="MBW8191968.1"/>
    </source>
</evidence>
<dbReference type="EMBL" id="JAHZSS010000016">
    <property type="protein sequence ID" value="MBW8191968.1"/>
    <property type="molecule type" value="Genomic_DNA"/>
</dbReference>
<feature type="transmembrane region" description="Helical" evidence="10">
    <location>
        <begin position="278"/>
        <end position="297"/>
    </location>
</feature>
<keyword evidence="9 10" id="KW-0472">Membrane</keyword>
<keyword evidence="10" id="KW-1003">Cell membrane</keyword>
<comment type="function">
    <text evidence="10">Part of a membrane-bound complex that couples electron transfer with translocation of ions across the membrane.</text>
</comment>